<dbReference type="PRINTS" id="PR00682">
    <property type="entry name" value="IPNSYNTHASE"/>
</dbReference>
<evidence type="ECO:0000259" key="2">
    <source>
        <dbReference type="Pfam" id="PF14226"/>
    </source>
</evidence>
<dbReference type="SUPFAM" id="SSF51197">
    <property type="entry name" value="Clavaminate synthase-like"/>
    <property type="match status" value="1"/>
</dbReference>
<dbReference type="AlphaFoldDB" id="A0A166FNR4"/>
<protein>
    <submittedName>
        <fullName evidence="3">Clavaminate synthase-like protein</fullName>
    </submittedName>
</protein>
<feature type="domain" description="Isopenicillin N synthase-like Fe(2+) 2OG dioxygenase" evidence="1">
    <location>
        <begin position="208"/>
        <end position="304"/>
    </location>
</feature>
<dbReference type="InterPro" id="IPR027443">
    <property type="entry name" value="IPNS-like_sf"/>
</dbReference>
<dbReference type="OrthoDB" id="406156at2759"/>
<proteinExistence type="predicted"/>
<sequence length="382" mass="43676">MESIASCIYFLISYIRGFFFGRAAPPTIPRFIPAPVTKEQLDYVDLAVIDLSKAATPEGRAQLVPEVRKALATQGFFYAINHGYTQEQTNCIFDIANLTFDGVAPEEKQEFTGDTEALGAYKGYKPRNYWKIDKGVDQIEHYNTHRSIVGQEHPRPLRPFISEMEDFARHNHFNVLHPVLRLLALGLELPEDTLVKTHNFDAKGETSVRFMKYYPRNEEEEKQTNNVWLKGHTDIGGVTILWSQPIAALQILSPQGKWQWVKHMDNALVINSGDVLQFLSGDFYKPTIHRVVQPPIDQRNKQRLGAFYFTMPDDNLKLVPYAESPVLQREGIHRLCEDEEAPTMEEWRKGRAVSYGRAALKIGTEKGVEEEIVRGVTVKHYN</sequence>
<dbReference type="PANTHER" id="PTHR47990">
    <property type="entry name" value="2-OXOGLUTARATE (2OG) AND FE(II)-DEPENDENT OXYGENASE SUPERFAMILY PROTEIN-RELATED"/>
    <property type="match status" value="1"/>
</dbReference>
<dbReference type="InterPro" id="IPR026992">
    <property type="entry name" value="DIOX_N"/>
</dbReference>
<organism evidence="3 4">
    <name type="scientific">Athelia psychrophila</name>
    <dbReference type="NCBI Taxonomy" id="1759441"/>
    <lineage>
        <taxon>Eukaryota</taxon>
        <taxon>Fungi</taxon>
        <taxon>Dikarya</taxon>
        <taxon>Basidiomycota</taxon>
        <taxon>Agaricomycotina</taxon>
        <taxon>Agaricomycetes</taxon>
        <taxon>Agaricomycetidae</taxon>
        <taxon>Atheliales</taxon>
        <taxon>Atheliaceae</taxon>
        <taxon>Athelia</taxon>
    </lineage>
</organism>
<dbReference type="STRING" id="436010.A0A166FNR4"/>
<dbReference type="InterPro" id="IPR050231">
    <property type="entry name" value="Iron_ascorbate_oxido_reductase"/>
</dbReference>
<dbReference type="Pfam" id="PF03171">
    <property type="entry name" value="2OG-FeII_Oxy"/>
    <property type="match status" value="1"/>
</dbReference>
<dbReference type="Proteomes" id="UP000076532">
    <property type="component" value="Unassembled WGS sequence"/>
</dbReference>
<evidence type="ECO:0000313" key="4">
    <source>
        <dbReference type="Proteomes" id="UP000076532"/>
    </source>
</evidence>
<feature type="domain" description="Non-haem dioxygenase N-terminal" evidence="2">
    <location>
        <begin position="48"/>
        <end position="148"/>
    </location>
</feature>
<gene>
    <name evidence="3" type="ORF">FIBSPDRAFT_920758</name>
</gene>
<dbReference type="Gene3D" id="2.60.120.330">
    <property type="entry name" value="B-lactam Antibiotic, Isopenicillin N Synthase, Chain"/>
    <property type="match status" value="1"/>
</dbReference>
<reference evidence="3 4" key="1">
    <citation type="journal article" date="2016" name="Mol. Biol. Evol.">
        <title>Comparative Genomics of Early-Diverging Mushroom-Forming Fungi Provides Insights into the Origins of Lignocellulose Decay Capabilities.</title>
        <authorList>
            <person name="Nagy L.G."/>
            <person name="Riley R."/>
            <person name="Tritt A."/>
            <person name="Adam C."/>
            <person name="Daum C."/>
            <person name="Floudas D."/>
            <person name="Sun H."/>
            <person name="Yadav J.S."/>
            <person name="Pangilinan J."/>
            <person name="Larsson K.H."/>
            <person name="Matsuura K."/>
            <person name="Barry K."/>
            <person name="Labutti K."/>
            <person name="Kuo R."/>
            <person name="Ohm R.A."/>
            <person name="Bhattacharya S.S."/>
            <person name="Shirouzu T."/>
            <person name="Yoshinaga Y."/>
            <person name="Martin F.M."/>
            <person name="Grigoriev I.V."/>
            <person name="Hibbett D.S."/>
        </authorList>
    </citation>
    <scope>NUCLEOTIDE SEQUENCE [LARGE SCALE GENOMIC DNA]</scope>
    <source>
        <strain evidence="3 4">CBS 109695</strain>
    </source>
</reference>
<keyword evidence="4" id="KW-1185">Reference proteome</keyword>
<evidence type="ECO:0000259" key="1">
    <source>
        <dbReference type="Pfam" id="PF03171"/>
    </source>
</evidence>
<dbReference type="InterPro" id="IPR044861">
    <property type="entry name" value="IPNS-like_FE2OG_OXY"/>
</dbReference>
<dbReference type="EMBL" id="KV417587">
    <property type="protein sequence ID" value="KZP17008.1"/>
    <property type="molecule type" value="Genomic_DNA"/>
</dbReference>
<name>A0A166FNR4_9AGAM</name>
<dbReference type="Pfam" id="PF14226">
    <property type="entry name" value="DIOX_N"/>
    <property type="match status" value="1"/>
</dbReference>
<accession>A0A166FNR4</accession>
<evidence type="ECO:0000313" key="3">
    <source>
        <dbReference type="EMBL" id="KZP17008.1"/>
    </source>
</evidence>